<reference evidence="7" key="1">
    <citation type="submission" date="2020-01" db="EMBL/GenBank/DDBJ databases">
        <title>Muricauda ochracea sp. nov., isolated from a tidal flat of Garorim bay in Korea.</title>
        <authorList>
            <person name="Kim D."/>
            <person name="Yoo Y."/>
            <person name="Kim J.-J."/>
        </authorList>
    </citation>
    <scope>NUCLEOTIDE SEQUENCE</scope>
    <source>
        <strain evidence="7">JGD-17</strain>
    </source>
</reference>
<dbReference type="GO" id="GO:0007155">
    <property type="term" value="P:cell adhesion"/>
    <property type="evidence" value="ECO:0007669"/>
    <property type="project" value="InterPro"/>
</dbReference>
<evidence type="ECO:0000313" key="8">
    <source>
        <dbReference type="Proteomes" id="UP000667650"/>
    </source>
</evidence>
<name>A0A964TDX9_9FLAO</name>
<evidence type="ECO:0000256" key="5">
    <source>
        <dbReference type="ARBA" id="ARBA00022833"/>
    </source>
</evidence>
<proteinExistence type="predicted"/>
<dbReference type="Gene3D" id="3.90.132.10">
    <property type="entry name" value="Leishmanolysin , domain 2"/>
    <property type="match status" value="1"/>
</dbReference>
<dbReference type="InterPro" id="IPR001577">
    <property type="entry name" value="Peptidase_M8"/>
</dbReference>
<dbReference type="InterPro" id="IPR024079">
    <property type="entry name" value="MetalloPept_cat_dom_sf"/>
</dbReference>
<evidence type="ECO:0000256" key="6">
    <source>
        <dbReference type="ARBA" id="ARBA00023049"/>
    </source>
</evidence>
<evidence type="ECO:0000256" key="2">
    <source>
        <dbReference type="ARBA" id="ARBA00022670"/>
    </source>
</evidence>
<protein>
    <submittedName>
        <fullName evidence="7">Peptidase</fullName>
    </submittedName>
</protein>
<evidence type="ECO:0000256" key="3">
    <source>
        <dbReference type="ARBA" id="ARBA00022723"/>
    </source>
</evidence>
<dbReference type="GO" id="GO:0005737">
    <property type="term" value="C:cytoplasm"/>
    <property type="evidence" value="ECO:0007669"/>
    <property type="project" value="TreeGrafter"/>
</dbReference>
<dbReference type="AlphaFoldDB" id="A0A964TDX9"/>
<dbReference type="Proteomes" id="UP000667650">
    <property type="component" value="Unassembled WGS sequence"/>
</dbReference>
<dbReference type="GO" id="GO:0006508">
    <property type="term" value="P:proteolysis"/>
    <property type="evidence" value="ECO:0007669"/>
    <property type="project" value="UniProtKB-KW"/>
</dbReference>
<evidence type="ECO:0000256" key="1">
    <source>
        <dbReference type="ARBA" id="ARBA00001947"/>
    </source>
</evidence>
<dbReference type="EMBL" id="JAAABI010000003">
    <property type="protein sequence ID" value="NAY92429.1"/>
    <property type="molecule type" value="Genomic_DNA"/>
</dbReference>
<keyword evidence="3" id="KW-0479">Metal-binding</keyword>
<keyword evidence="8" id="KW-1185">Reference proteome</keyword>
<comment type="caution">
    <text evidence="7">The sequence shown here is derived from an EMBL/GenBank/DDBJ whole genome shotgun (WGS) entry which is preliminary data.</text>
</comment>
<organism evidence="7 8">
    <name type="scientific">Flagellimonas ochracea</name>
    <dbReference type="NCBI Taxonomy" id="2696472"/>
    <lineage>
        <taxon>Bacteria</taxon>
        <taxon>Pseudomonadati</taxon>
        <taxon>Bacteroidota</taxon>
        <taxon>Flavobacteriia</taxon>
        <taxon>Flavobacteriales</taxon>
        <taxon>Flavobacteriaceae</taxon>
        <taxon>Flagellimonas</taxon>
    </lineage>
</organism>
<dbReference type="GO" id="GO:0016020">
    <property type="term" value="C:membrane"/>
    <property type="evidence" value="ECO:0007669"/>
    <property type="project" value="InterPro"/>
</dbReference>
<dbReference type="Gene3D" id="3.40.390.10">
    <property type="entry name" value="Collagenase (Catalytic Domain)"/>
    <property type="match status" value="1"/>
</dbReference>
<dbReference type="PANTHER" id="PTHR10942">
    <property type="entry name" value="LEISHMANOLYSIN-LIKE PEPTIDASE"/>
    <property type="match status" value="1"/>
</dbReference>
<keyword evidence="2" id="KW-0645">Protease</keyword>
<dbReference type="GO" id="GO:0046872">
    <property type="term" value="F:metal ion binding"/>
    <property type="evidence" value="ECO:0007669"/>
    <property type="project" value="UniProtKB-KW"/>
</dbReference>
<sequence>MSFNIDIRFLGGLTPSQEVVFDDASARWAEIITGSLPRVQLANGEIVENVRIDAQGTSIDGTSGILGQAGPTQLRSGSFLPATGLMRFDTADLARLEAENALKDVIIHEMGHVLGFGTLWSTELLNLILAEGTEDPRFIGKNAIREYQTLIADSNTTSVPLANTGGAGTRDGHWRELVFDRELMTGFIDDGNNPISRLSVAAFEDMGYEVNYIVADDYSLPDPQLLALKSLDENRQCKMCSRKILRCEPIILPESAYL</sequence>
<keyword evidence="4" id="KW-0378">Hydrolase</keyword>
<dbReference type="Pfam" id="PF01457">
    <property type="entry name" value="Peptidase_M8"/>
    <property type="match status" value="1"/>
</dbReference>
<accession>A0A964TDX9</accession>
<dbReference type="SUPFAM" id="SSF55486">
    <property type="entry name" value="Metalloproteases ('zincins'), catalytic domain"/>
    <property type="match status" value="1"/>
</dbReference>
<dbReference type="GO" id="GO:0004222">
    <property type="term" value="F:metalloendopeptidase activity"/>
    <property type="evidence" value="ECO:0007669"/>
    <property type="project" value="InterPro"/>
</dbReference>
<dbReference type="PANTHER" id="PTHR10942:SF0">
    <property type="entry name" value="LEISHMANOLYSIN-LIKE PEPTIDASE"/>
    <property type="match status" value="1"/>
</dbReference>
<gene>
    <name evidence="7" type="ORF">GTQ34_10905</name>
</gene>
<keyword evidence="5" id="KW-0862">Zinc</keyword>
<comment type="cofactor">
    <cofactor evidence="1">
        <name>Zn(2+)</name>
        <dbReference type="ChEBI" id="CHEBI:29105"/>
    </cofactor>
</comment>
<evidence type="ECO:0000313" key="7">
    <source>
        <dbReference type="EMBL" id="NAY92429.1"/>
    </source>
</evidence>
<keyword evidence="6" id="KW-0482">Metalloprotease</keyword>
<evidence type="ECO:0000256" key="4">
    <source>
        <dbReference type="ARBA" id="ARBA00022801"/>
    </source>
</evidence>
<dbReference type="RefSeq" id="WP_166523849.1">
    <property type="nucleotide sequence ID" value="NZ_JAAABI010000003.1"/>
</dbReference>